<dbReference type="Proteomes" id="UP000031843">
    <property type="component" value="Chromosome main"/>
</dbReference>
<proteinExistence type="predicted"/>
<feature type="transmembrane region" description="Helical" evidence="1">
    <location>
        <begin position="167"/>
        <end position="189"/>
    </location>
</feature>
<dbReference type="EMBL" id="CP010536">
    <property type="protein sequence ID" value="AJG19337.1"/>
    <property type="molecule type" value="Genomic_DNA"/>
</dbReference>
<protein>
    <submittedName>
        <fullName evidence="2">INTEGRAL MEMBRANE PROTEIN (Rhomboid family)</fullName>
    </submittedName>
</protein>
<feature type="transmembrane region" description="Helical" evidence="1">
    <location>
        <begin position="103"/>
        <end position="122"/>
    </location>
</feature>
<dbReference type="Pfam" id="PF03988">
    <property type="entry name" value="DUF347"/>
    <property type="match status" value="4"/>
</dbReference>
<sequence length="258" mass="27337">MTARPTCEASAAAASKVPEVTLAFWLIKIAATTLGETGGDALSMTMGLGYLVSTAIFAAVFLVVVCAQVRARHFRPLLYWATIVATTTVGTTLADFADRSLGIGYAGGSALLALLLLLSLALWYRWLGTVSVDSVHSPRAELCYWVTIMFSQTLGTALGDWTADTAGMGYVGGMAIFGSLLALLALAYYRTRISRTLLFWAAFILTRPLGAVVGDFLDKPLQSGGLALGRFSASAALLGFMALCLLLMPQRAAARARH</sequence>
<dbReference type="RefSeq" id="WP_043346093.1">
    <property type="nucleotide sequence ID" value="NZ_CP010536.1"/>
</dbReference>
<feature type="transmembrane region" description="Helical" evidence="1">
    <location>
        <begin position="196"/>
        <end position="214"/>
    </location>
</feature>
<keyword evidence="1" id="KW-0812">Transmembrane</keyword>
<feature type="transmembrane region" description="Helical" evidence="1">
    <location>
        <begin position="47"/>
        <end position="65"/>
    </location>
</feature>
<organism evidence="2 3">
    <name type="scientific">Cupriavidus basilensis</name>
    <dbReference type="NCBI Taxonomy" id="68895"/>
    <lineage>
        <taxon>Bacteria</taxon>
        <taxon>Pseudomonadati</taxon>
        <taxon>Pseudomonadota</taxon>
        <taxon>Betaproteobacteria</taxon>
        <taxon>Burkholderiales</taxon>
        <taxon>Burkholderiaceae</taxon>
        <taxon>Cupriavidus</taxon>
    </lineage>
</organism>
<feature type="transmembrane region" description="Helical" evidence="1">
    <location>
        <begin position="77"/>
        <end position="97"/>
    </location>
</feature>
<feature type="transmembrane region" description="Helical" evidence="1">
    <location>
        <begin position="142"/>
        <end position="161"/>
    </location>
</feature>
<gene>
    <name evidence="2" type="ORF">RR42_m1942</name>
</gene>
<keyword evidence="3" id="KW-1185">Reference proteome</keyword>
<accession>A0A0C4Y2G7</accession>
<dbReference type="InterPro" id="IPR007136">
    <property type="entry name" value="DUF347"/>
</dbReference>
<evidence type="ECO:0000256" key="1">
    <source>
        <dbReference type="SAM" id="Phobius"/>
    </source>
</evidence>
<feature type="transmembrane region" description="Helical" evidence="1">
    <location>
        <begin position="226"/>
        <end position="248"/>
    </location>
</feature>
<keyword evidence="1" id="KW-0472">Membrane</keyword>
<dbReference type="OrthoDB" id="9794709at2"/>
<name>A0A0C4Y2G7_9BURK</name>
<evidence type="ECO:0000313" key="3">
    <source>
        <dbReference type="Proteomes" id="UP000031843"/>
    </source>
</evidence>
<dbReference type="STRING" id="68895.RR42_m1942"/>
<keyword evidence="1" id="KW-1133">Transmembrane helix</keyword>
<evidence type="ECO:0000313" key="2">
    <source>
        <dbReference type="EMBL" id="AJG19337.1"/>
    </source>
</evidence>
<dbReference type="AlphaFoldDB" id="A0A0C4Y2G7"/>
<reference evidence="2 3" key="1">
    <citation type="journal article" date="2015" name="Genome Announc.">
        <title>Complete Genome Sequence of Cupriavidus basilensis 4G11, Isolated from the Oak Ridge Field Research Center Site.</title>
        <authorList>
            <person name="Ray J."/>
            <person name="Waters R.J."/>
            <person name="Skerker J.M."/>
            <person name="Kuehl J.V."/>
            <person name="Price M.N."/>
            <person name="Huang J."/>
            <person name="Chakraborty R."/>
            <person name="Arkin A.P."/>
            <person name="Deutschbauer A."/>
        </authorList>
    </citation>
    <scope>NUCLEOTIDE SEQUENCE [LARGE SCALE GENOMIC DNA]</scope>
    <source>
        <strain evidence="2">4G11</strain>
    </source>
</reference>
<dbReference type="KEGG" id="cbw:RR42_m1942"/>